<evidence type="ECO:0000256" key="11">
    <source>
        <dbReference type="PIRNR" id="PIRNR001461"/>
    </source>
</evidence>
<evidence type="ECO:0000256" key="4">
    <source>
        <dbReference type="ARBA" id="ARBA00001947"/>
    </source>
</evidence>
<keyword evidence="13" id="KW-0464">Manganese</keyword>
<dbReference type="PROSITE" id="PS01085">
    <property type="entry name" value="RIBUL_P_3_EPIMER_1"/>
    <property type="match status" value="1"/>
</dbReference>
<dbReference type="PIRSF" id="PIRSF001461">
    <property type="entry name" value="RPE"/>
    <property type="match status" value="1"/>
</dbReference>
<evidence type="ECO:0000313" key="16">
    <source>
        <dbReference type="Proteomes" id="UP000663859"/>
    </source>
</evidence>
<keyword evidence="9 10" id="KW-0413">Isomerase</keyword>
<comment type="cofactor">
    <cofactor evidence="3">
        <name>Co(2+)</name>
        <dbReference type="ChEBI" id="CHEBI:48828"/>
    </cofactor>
</comment>
<dbReference type="HAMAP" id="MF_02227">
    <property type="entry name" value="RPE"/>
    <property type="match status" value="1"/>
</dbReference>
<dbReference type="Pfam" id="PF00834">
    <property type="entry name" value="Ribul_P_3_epim"/>
    <property type="match status" value="1"/>
</dbReference>
<feature type="binding site" evidence="10 14">
    <location>
        <position position="12"/>
    </location>
    <ligand>
        <name>substrate</name>
    </ligand>
</feature>
<accession>A0A8J2BNA1</accession>
<evidence type="ECO:0000313" key="15">
    <source>
        <dbReference type="EMBL" id="CAF0704579.1"/>
    </source>
</evidence>
<dbReference type="NCBIfam" id="TIGR01163">
    <property type="entry name" value="rpe"/>
    <property type="match status" value="1"/>
</dbReference>
<dbReference type="GO" id="GO:0046872">
    <property type="term" value="F:metal ion binding"/>
    <property type="evidence" value="ECO:0007669"/>
    <property type="project" value="UniProtKB-UniRule"/>
</dbReference>
<organism evidence="15 16">
    <name type="scientific">Candidatus Methylacidithermus pantelleriae</name>
    <dbReference type="NCBI Taxonomy" id="2744239"/>
    <lineage>
        <taxon>Bacteria</taxon>
        <taxon>Pseudomonadati</taxon>
        <taxon>Verrucomicrobiota</taxon>
        <taxon>Methylacidiphilae</taxon>
        <taxon>Methylacidiphilales</taxon>
        <taxon>Methylacidiphilaceae</taxon>
        <taxon>Candidatus Methylacidithermus</taxon>
    </lineage>
</organism>
<evidence type="ECO:0000256" key="3">
    <source>
        <dbReference type="ARBA" id="ARBA00001941"/>
    </source>
</evidence>
<feature type="binding site" evidence="10 13">
    <location>
        <position position="73"/>
    </location>
    <ligand>
        <name>a divalent metal cation</name>
        <dbReference type="ChEBI" id="CHEBI:60240"/>
    </ligand>
</feature>
<comment type="similarity">
    <text evidence="6 10 11">Belongs to the ribulose-phosphate 3-epimerase family.</text>
</comment>
<dbReference type="Proteomes" id="UP000663859">
    <property type="component" value="Unassembled WGS sequence"/>
</dbReference>
<feature type="binding site" evidence="10 14">
    <location>
        <begin position="204"/>
        <end position="205"/>
    </location>
    <ligand>
        <name>substrate</name>
    </ligand>
</feature>
<dbReference type="InterPro" id="IPR000056">
    <property type="entry name" value="Ribul_P_3_epim-like"/>
</dbReference>
<evidence type="ECO:0000256" key="9">
    <source>
        <dbReference type="ARBA" id="ARBA00023235"/>
    </source>
</evidence>
<evidence type="ECO:0000256" key="10">
    <source>
        <dbReference type="HAMAP-Rule" id="MF_02227"/>
    </source>
</evidence>
<feature type="binding site" evidence="10 14">
    <location>
        <begin position="149"/>
        <end position="152"/>
    </location>
    <ligand>
        <name>substrate</name>
    </ligand>
</feature>
<dbReference type="NCBIfam" id="NF004076">
    <property type="entry name" value="PRK05581.1-4"/>
    <property type="match status" value="1"/>
</dbReference>
<proteinExistence type="inferred from homology"/>
<comment type="function">
    <text evidence="10">Catalyzes the reversible epimerization of D-ribulose 5-phosphate to D-xylulose 5-phosphate.</text>
</comment>
<keyword evidence="8 10" id="KW-0479">Metal-binding</keyword>
<evidence type="ECO:0000256" key="5">
    <source>
        <dbReference type="ARBA" id="ARBA00001954"/>
    </source>
</evidence>
<evidence type="ECO:0000256" key="7">
    <source>
        <dbReference type="ARBA" id="ARBA00013188"/>
    </source>
</evidence>
<feature type="binding site" evidence="14">
    <location>
        <position position="184"/>
    </location>
    <ligand>
        <name>substrate</name>
    </ligand>
</feature>
<feature type="active site" description="Proton donor" evidence="10 12">
    <location>
        <position position="182"/>
    </location>
</feature>
<evidence type="ECO:0000256" key="6">
    <source>
        <dbReference type="ARBA" id="ARBA00009541"/>
    </source>
</evidence>
<evidence type="ECO:0000256" key="14">
    <source>
        <dbReference type="PIRSR" id="PIRSR001461-3"/>
    </source>
</evidence>
<dbReference type="InterPro" id="IPR013785">
    <property type="entry name" value="Aldolase_TIM"/>
</dbReference>
<comment type="cofactor">
    <cofactor evidence="10 13">
        <name>a divalent metal cation</name>
        <dbReference type="ChEBI" id="CHEBI:60240"/>
    </cofactor>
    <text evidence="10 13">Binds 1 divalent metal cation per subunit.</text>
</comment>
<comment type="pathway">
    <text evidence="10">Carbohydrate degradation.</text>
</comment>
<feature type="binding site" evidence="10">
    <location>
        <begin position="182"/>
        <end position="184"/>
    </location>
    <ligand>
        <name>substrate</name>
    </ligand>
</feature>
<comment type="caution">
    <text evidence="15">The sequence shown here is derived from an EMBL/GenBank/DDBJ whole genome shotgun (WGS) entry which is preliminary data.</text>
</comment>
<dbReference type="GO" id="GO:0006098">
    <property type="term" value="P:pentose-phosphate shunt"/>
    <property type="evidence" value="ECO:0007669"/>
    <property type="project" value="UniProtKB-UniRule"/>
</dbReference>
<feature type="binding site" evidence="10 13">
    <location>
        <position position="39"/>
    </location>
    <ligand>
        <name>a divalent metal cation</name>
        <dbReference type="ChEBI" id="CHEBI:60240"/>
    </ligand>
</feature>
<dbReference type="AlphaFoldDB" id="A0A8J2BNA1"/>
<dbReference type="GO" id="GO:0004750">
    <property type="term" value="F:D-ribulose-phosphate 3-epimerase activity"/>
    <property type="evidence" value="ECO:0007669"/>
    <property type="project" value="UniProtKB-UniRule"/>
</dbReference>
<reference evidence="15" key="1">
    <citation type="submission" date="2021-02" db="EMBL/GenBank/DDBJ databases">
        <authorList>
            <person name="Cremers G."/>
            <person name="Picone N."/>
        </authorList>
    </citation>
    <scope>NUCLEOTIDE SEQUENCE</scope>
    <source>
        <strain evidence="15">PQ17</strain>
    </source>
</reference>
<dbReference type="InterPro" id="IPR011060">
    <property type="entry name" value="RibuloseP-bd_barrel"/>
</dbReference>
<comment type="cofactor">
    <cofactor evidence="2">
        <name>Mn(2+)</name>
        <dbReference type="ChEBI" id="CHEBI:29035"/>
    </cofactor>
</comment>
<keyword evidence="13" id="KW-0170">Cobalt</keyword>
<dbReference type="CDD" id="cd00429">
    <property type="entry name" value="RPE"/>
    <property type="match status" value="1"/>
</dbReference>
<feature type="active site" description="Proton acceptor" evidence="10 12">
    <location>
        <position position="39"/>
    </location>
</feature>
<dbReference type="InterPro" id="IPR026019">
    <property type="entry name" value="Ribul_P_3_epim"/>
</dbReference>
<dbReference type="SUPFAM" id="SSF51366">
    <property type="entry name" value="Ribulose-phoshate binding barrel"/>
    <property type="match status" value="1"/>
</dbReference>
<feature type="binding site" evidence="10 13">
    <location>
        <position position="182"/>
    </location>
    <ligand>
        <name>a divalent metal cation</name>
        <dbReference type="ChEBI" id="CHEBI:60240"/>
    </ligand>
</feature>
<evidence type="ECO:0000256" key="12">
    <source>
        <dbReference type="PIRSR" id="PIRSR001461-1"/>
    </source>
</evidence>
<comment type="catalytic activity">
    <reaction evidence="1 10 11">
        <text>D-ribulose 5-phosphate = D-xylulose 5-phosphate</text>
        <dbReference type="Rhea" id="RHEA:13677"/>
        <dbReference type="ChEBI" id="CHEBI:57737"/>
        <dbReference type="ChEBI" id="CHEBI:58121"/>
        <dbReference type="EC" id="5.1.3.1"/>
    </reaction>
</comment>
<protein>
    <recommendedName>
        <fullName evidence="7 10">Ribulose-phosphate 3-epimerase</fullName>
        <ecNumber evidence="7 10">5.1.3.1</ecNumber>
    </recommendedName>
</protein>
<dbReference type="GO" id="GO:0019323">
    <property type="term" value="P:pentose catabolic process"/>
    <property type="evidence" value="ECO:0007669"/>
    <property type="project" value="UniProtKB-UniRule"/>
</dbReference>
<dbReference type="PANTHER" id="PTHR11749">
    <property type="entry name" value="RIBULOSE-5-PHOSPHATE-3-EPIMERASE"/>
    <property type="match status" value="1"/>
</dbReference>
<dbReference type="GO" id="GO:0005737">
    <property type="term" value="C:cytoplasm"/>
    <property type="evidence" value="ECO:0007669"/>
    <property type="project" value="UniProtKB-ARBA"/>
</dbReference>
<sequence>METHRRILLAPSILSADFARLEAHVREALAAGADWLHIDVMDGHFVPNITIGPLVVEALQPIRQETGAWLDVHLMIENPDRYLKDFAQAGADIITVQVEACPHLHRTIQSIKELGVRAGVTLNPATPLVTLEEILPDVDLALIMSVNPGFGGQAYIPSSTAKIRRLKQMLDTIGSSAWLEVDGGVKISNAREVIEAGANVLVAGSAVFRGDVKANVAAFRKILAEFEENS</sequence>
<gene>
    <name evidence="15" type="primary">rpe2</name>
    <name evidence="10" type="synonym">rpe</name>
    <name evidence="15" type="ORF">MPNT_70076</name>
</gene>
<evidence type="ECO:0000256" key="1">
    <source>
        <dbReference type="ARBA" id="ARBA00001782"/>
    </source>
</evidence>
<dbReference type="FunFam" id="3.20.20.70:FF:000004">
    <property type="entry name" value="Ribulose-phosphate 3-epimerase"/>
    <property type="match status" value="1"/>
</dbReference>
<keyword evidence="10 11" id="KW-0119">Carbohydrate metabolism</keyword>
<evidence type="ECO:0000256" key="2">
    <source>
        <dbReference type="ARBA" id="ARBA00001936"/>
    </source>
</evidence>
<dbReference type="RefSeq" id="WP_174582542.1">
    <property type="nucleotide sequence ID" value="NZ_CAJNOB010000067.1"/>
</dbReference>
<evidence type="ECO:0000256" key="8">
    <source>
        <dbReference type="ARBA" id="ARBA00022723"/>
    </source>
</evidence>
<feature type="binding site" evidence="10 14">
    <location>
        <position position="73"/>
    </location>
    <ligand>
        <name>substrate</name>
    </ligand>
</feature>
<dbReference type="EC" id="5.1.3.1" evidence="7 10"/>
<dbReference type="EMBL" id="CAJNOB010000067">
    <property type="protein sequence ID" value="CAF0704579.1"/>
    <property type="molecule type" value="Genomic_DNA"/>
</dbReference>
<evidence type="ECO:0000256" key="13">
    <source>
        <dbReference type="PIRSR" id="PIRSR001461-2"/>
    </source>
</evidence>
<keyword evidence="13" id="KW-0862">Zinc</keyword>
<feature type="binding site" evidence="10 13">
    <location>
        <position position="37"/>
    </location>
    <ligand>
        <name>a divalent metal cation</name>
        <dbReference type="ChEBI" id="CHEBI:60240"/>
    </ligand>
</feature>
<keyword evidence="16" id="KW-1185">Reference proteome</keyword>
<comment type="cofactor">
    <cofactor evidence="5">
        <name>Fe(2+)</name>
        <dbReference type="ChEBI" id="CHEBI:29033"/>
    </cofactor>
</comment>
<dbReference type="Gene3D" id="3.20.20.70">
    <property type="entry name" value="Aldolase class I"/>
    <property type="match status" value="1"/>
</dbReference>
<comment type="cofactor">
    <cofactor evidence="4">
        <name>Zn(2+)</name>
        <dbReference type="ChEBI" id="CHEBI:29105"/>
    </cofactor>
</comment>
<name>A0A8J2BNA1_9BACT</name>